<dbReference type="EC" id="3.1.-.-" evidence="5"/>
<dbReference type="Pfam" id="PF05593">
    <property type="entry name" value="RHS_repeat"/>
    <property type="match status" value="1"/>
</dbReference>
<dbReference type="EMBL" id="CP032698">
    <property type="protein sequence ID" value="AYG78461.1"/>
    <property type="molecule type" value="Genomic_DNA"/>
</dbReference>
<dbReference type="InterPro" id="IPR022385">
    <property type="entry name" value="Rhs_assc_core"/>
</dbReference>
<dbReference type="Gene3D" id="2.180.10.10">
    <property type="entry name" value="RHS repeat-associated core"/>
    <property type="match status" value="1"/>
</dbReference>
<dbReference type="InterPro" id="IPR031325">
    <property type="entry name" value="RHS_repeat"/>
</dbReference>
<feature type="compositionally biased region" description="Low complexity" evidence="2">
    <location>
        <begin position="1629"/>
        <end position="1639"/>
    </location>
</feature>
<dbReference type="NCBIfam" id="TIGR01643">
    <property type="entry name" value="YD_repeat_2x"/>
    <property type="match status" value="2"/>
</dbReference>
<dbReference type="PANTHER" id="PTHR32305:SF17">
    <property type="entry name" value="TRNA NUCLEASE WAPA"/>
    <property type="match status" value="1"/>
</dbReference>
<feature type="compositionally biased region" description="Polar residues" evidence="2">
    <location>
        <begin position="1847"/>
        <end position="1864"/>
    </location>
</feature>
<feature type="compositionally biased region" description="Polar residues" evidence="2">
    <location>
        <begin position="1903"/>
        <end position="1913"/>
    </location>
</feature>
<dbReference type="KEGG" id="shun:DWB77_00568"/>
<evidence type="ECO:0000256" key="2">
    <source>
        <dbReference type="SAM" id="MobiDB-lite"/>
    </source>
</evidence>
<keyword evidence="3" id="KW-0732">Signal</keyword>
<name>A0A387H795_9ACTN</name>
<keyword evidence="5" id="KW-0378">Hydrolase</keyword>
<dbReference type="Proteomes" id="UP000271554">
    <property type="component" value="Chromosome"/>
</dbReference>
<evidence type="ECO:0000313" key="5">
    <source>
        <dbReference type="EMBL" id="AYG78461.1"/>
    </source>
</evidence>
<feature type="region of interest" description="Disordered" evidence="2">
    <location>
        <begin position="1602"/>
        <end position="1677"/>
    </location>
</feature>
<dbReference type="NCBIfam" id="TIGR03696">
    <property type="entry name" value="Rhs_assc_core"/>
    <property type="match status" value="1"/>
</dbReference>
<accession>A0A387H795</accession>
<dbReference type="Pfam" id="PF25023">
    <property type="entry name" value="TEN_YD-shell"/>
    <property type="match status" value="1"/>
</dbReference>
<feature type="region of interest" description="Disordered" evidence="2">
    <location>
        <begin position="1832"/>
        <end position="1877"/>
    </location>
</feature>
<sequence>MLASTAALIAPASAQAMAAARPVDPNQRWSPPHTALPHTKPVHGKAAPGPAGAKPHYSVPGEWPGPAATSSGSAPTAVTSAGVSLKTGVVDTAKAQALGERGPVVTVERGAAAPSGRIQVGVDVRRLDAAFGADASARAHLVALPGCALTTPDADGCRQRTALPSHYDAGTGRLLADVTVPAGSSHDSAQPMVFAAETASGGGGGDYTASALNPSAAWSGGSSSGGFDYSYPIQVPPSIGQDAPQIALSYSSSAVDGRTSSTNAQSSWIGDGWDYTPGFVERSYKNCDKDGIKYSADSCWGGHNASLSLEGHSSELVRDDATGTWRLRNDDGSKVEFLTGAANGAHDGEYVKVSTTSGSVYYFGLNHLPGGDKSDPAANSAWTLPVYSPKSGDPCYDSAKGNASWCQMAWRWNLDYAVDPHGNVTTYTYATQSNYYARGGAQNQGKGTQTSYIRGGALTSIGYGQRLADQVTAKGTLKPAAKVVFTAAPEGRCSTAGSFTCAGATLSSTNAAHWPDVPYDQNCTATGTCTQYGPTFWTNIRLASITTQVLSNGAYKNIDTYTLSHSYPDPADSNKPTLWLAGIQRTGQNGPSPLTLPKVSFTPVELPNRVDGTNLVPAPTAFNRPRIQTVTTETGEQIQVDYNPPACSRVKKVMPASADTDTMTCYNVKWYPPGSVYGGDPVSDWFNHYTVASVSANDPVAHSPSQVTKYQYGPAAWHYGTSEVIDPKTRTWDQFRGFATVMTTTGDGQDGPVTQMVTKYLQGMDGDTLPGGATRSVKVADALGEQVTDADWLSGSALESDTYDKAGGALAAYTVTDATAPSTTATHVRGSGLPDLVARYRATAVAETSKERKADGSWRTKTTTTKSDAGHANRTTSVLTAADGEPDQCTLTSYATSGDPLITGLADEVKTLYGAGACTATPAKDNTVKADRTLYDSQPFGKAGSQGDATAAQELDHYDASGNPVYVTTKTSVYDDYGRATSVTDPNATDTQHPNGATTSTSYLPAKPGEVPATITVTSPAPGSATDWTATTTLDVGRDQELTSSDMNGRATTKTYDALGRLTAVWQPGRTTTQKANTTFAYAVNGSTAPSAVTTSTLQNDGAHYAKSVTLYDGSGRSRQTQTTPGISAYTGRVITDTLYDSHGWTVETRSPYYDDTDAPGTGLVTVDDKQVPGETGTLFDGRGRPTATVFSSYAVEQWRTTKAYPGADRTDTTPPQGGTPTTTVTDTLGRTHELWQYTTPTATGSPLDADITRLTYTPDGKTAGRTDGTTKNHWSYGYDLRGHQVAASDPDTGAASRTYDADGRLTTATDARKQVLSYDYDLLGRKTASYSTTPPSTDRVPVSAWTYDSVSGAKGQAVKSSRFVDGRTDQAYTSEVTAYDLGYRATATTVTIPGQEGALARAYKSTSTFNPFTGDLTASTTDARGDLPAESLTYSYDVNGPLLSFGSPTTTYDLSSDYDAFGRAVRTTVNPWGTEVVVTDTYDQATGNLLSSWVDKQTAATGAVQQTSYSRNAAGQITAIQNVPDNTPAQTDLQCFGYDYLGRLTSAWTDTGGVTAKPQPSVPGTGGCKNATPTSGAPAGRTTVRGPAAYWTSYAYDRTGNRTGLTQHDISGDTGKDITTTQTFAPAGQNNQPTTAPNTGGGTGGAHALLSTDSSGPGNPGTSSYQYDATGNTTAITTPSGTTSLTWDAQSELTSLTPNGASTATSYVYDATGNQLIRHDPGRSTLHVGPDDLTLDTTTGALTATRTYALPNGLTAVRQGTGLTWQTSDHHGTAVLALDSASLAETRRPADPFGVPRGTQPSRWAGEHGFVGGTQDVATGLTNLGAREYQPASGRFINPDPVLDENQPQQWNGYSYSNDNPVNLSDPAGTDPPGTQNSCSYDLRNCTKEECAGVQGVPCGPQGSSHTGTMDNGKSDDGRPTLDGVRVPTYRELLSRNPGGSKKLPTYKRLIADWIRQECSMSAASDKMAHFCSDAGDSGLLGSPKKGSKADQTLNMIAVMGTGKGKESTDDPYTKSGTTLQEQLWEHVYVSGSFCLMLCVSGGFQNGNVSVGVSGGMTFDTIKGAKSLFPGKFGAYFGVSAGWNTAKPSDQKIQLGGATVADGPWGASGGVGQRSSGGYYYYGGWAGGAGWAPQGPTTLGGQCSFQAGCSWVIPK</sequence>
<evidence type="ECO:0000259" key="4">
    <source>
        <dbReference type="Pfam" id="PF25023"/>
    </source>
</evidence>
<feature type="region of interest" description="Disordered" evidence="2">
    <location>
        <begin position="19"/>
        <end position="78"/>
    </location>
</feature>
<feature type="region of interest" description="Disordered" evidence="2">
    <location>
        <begin position="848"/>
        <end position="874"/>
    </location>
</feature>
<dbReference type="InterPro" id="IPR056823">
    <property type="entry name" value="TEN-like_YD-shell"/>
</dbReference>
<feature type="compositionally biased region" description="Polar residues" evidence="2">
    <location>
        <begin position="1652"/>
        <end position="1668"/>
    </location>
</feature>
<dbReference type="InterPro" id="IPR006530">
    <property type="entry name" value="YD"/>
</dbReference>
<keyword evidence="6" id="KW-1185">Reference proteome</keyword>
<feature type="compositionally biased region" description="Basic and acidic residues" evidence="2">
    <location>
        <begin position="848"/>
        <end position="858"/>
    </location>
</feature>
<feature type="chain" id="PRO_5039713344" evidence="3">
    <location>
        <begin position="19"/>
        <end position="2156"/>
    </location>
</feature>
<feature type="region of interest" description="Disordered" evidence="2">
    <location>
        <begin position="1901"/>
        <end position="1925"/>
    </location>
</feature>
<evidence type="ECO:0000313" key="6">
    <source>
        <dbReference type="Proteomes" id="UP000271554"/>
    </source>
</evidence>
<feature type="compositionally biased region" description="Low complexity" evidence="2">
    <location>
        <begin position="64"/>
        <end position="78"/>
    </location>
</feature>
<feature type="compositionally biased region" description="Low complexity" evidence="2">
    <location>
        <begin position="1213"/>
        <end position="1226"/>
    </location>
</feature>
<dbReference type="PANTHER" id="PTHR32305">
    <property type="match status" value="1"/>
</dbReference>
<evidence type="ECO:0000256" key="1">
    <source>
        <dbReference type="ARBA" id="ARBA00022737"/>
    </source>
</evidence>
<dbReference type="InterPro" id="IPR050708">
    <property type="entry name" value="T6SS_VgrG/RHS"/>
</dbReference>
<dbReference type="GO" id="GO:0016787">
    <property type="term" value="F:hydrolase activity"/>
    <property type="evidence" value="ECO:0007669"/>
    <property type="project" value="UniProtKB-KW"/>
</dbReference>
<gene>
    <name evidence="5" type="primary">wapA_5</name>
    <name evidence="5" type="ORF">DWB77_00568</name>
</gene>
<reference evidence="5 6" key="1">
    <citation type="submission" date="2018-10" db="EMBL/GenBank/DDBJ databases">
        <title>Relationship between Morphology and Antimicrobial Activity in Streptomyces.</title>
        <authorList>
            <person name="Kang H.J."/>
            <person name="Kim S.B."/>
        </authorList>
    </citation>
    <scope>NUCLEOTIDE SEQUENCE [LARGE SCALE GENOMIC DNA]</scope>
    <source>
        <strain evidence="5 6">BH38</strain>
    </source>
</reference>
<feature type="compositionally biased region" description="Polar residues" evidence="2">
    <location>
        <begin position="981"/>
        <end position="1003"/>
    </location>
</feature>
<feature type="compositionally biased region" description="Polar residues" evidence="2">
    <location>
        <begin position="859"/>
        <end position="874"/>
    </location>
</feature>
<feature type="region of interest" description="Disordered" evidence="2">
    <location>
        <begin position="1206"/>
        <end position="1226"/>
    </location>
</feature>
<organism evidence="5 6">
    <name type="scientific">Streptomyces hundungensis</name>
    <dbReference type="NCBI Taxonomy" id="1077946"/>
    <lineage>
        <taxon>Bacteria</taxon>
        <taxon>Bacillati</taxon>
        <taxon>Actinomycetota</taxon>
        <taxon>Actinomycetes</taxon>
        <taxon>Kitasatosporales</taxon>
        <taxon>Streptomycetaceae</taxon>
        <taxon>Streptomyces</taxon>
    </lineage>
</organism>
<feature type="compositionally biased region" description="Low complexity" evidence="2">
    <location>
        <begin position="44"/>
        <end position="55"/>
    </location>
</feature>
<evidence type="ECO:0000256" key="3">
    <source>
        <dbReference type="SAM" id="SignalP"/>
    </source>
</evidence>
<dbReference type="RefSeq" id="WP_162952380.1">
    <property type="nucleotide sequence ID" value="NZ_CP032698.1"/>
</dbReference>
<feature type="domain" description="Teneurin-like YD-shell" evidence="4">
    <location>
        <begin position="1663"/>
        <end position="1863"/>
    </location>
</feature>
<feature type="signal peptide" evidence="3">
    <location>
        <begin position="1"/>
        <end position="18"/>
    </location>
</feature>
<feature type="region of interest" description="Disordered" evidence="2">
    <location>
        <begin position="981"/>
        <end position="1010"/>
    </location>
</feature>
<keyword evidence="1" id="KW-0677">Repeat</keyword>
<feature type="region of interest" description="Disordered" evidence="2">
    <location>
        <begin position="1558"/>
        <end position="1585"/>
    </location>
</feature>
<protein>
    <submittedName>
        <fullName evidence="5">tRNA3(Ser)-specific nuclease WapA</fullName>
        <ecNumber evidence="5">3.1.-.-</ecNumber>
    </submittedName>
</protein>
<proteinExistence type="predicted"/>